<name>A0ABQ5AGF9_9ASTR</name>
<feature type="region of interest" description="Disordered" evidence="1">
    <location>
        <begin position="55"/>
        <end position="119"/>
    </location>
</feature>
<proteinExistence type="predicted"/>
<evidence type="ECO:0000313" key="2">
    <source>
        <dbReference type="EMBL" id="GJT01760.1"/>
    </source>
</evidence>
<organism evidence="2 3">
    <name type="scientific">Tanacetum coccineum</name>
    <dbReference type="NCBI Taxonomy" id="301880"/>
    <lineage>
        <taxon>Eukaryota</taxon>
        <taxon>Viridiplantae</taxon>
        <taxon>Streptophyta</taxon>
        <taxon>Embryophyta</taxon>
        <taxon>Tracheophyta</taxon>
        <taxon>Spermatophyta</taxon>
        <taxon>Magnoliopsida</taxon>
        <taxon>eudicotyledons</taxon>
        <taxon>Gunneridae</taxon>
        <taxon>Pentapetalae</taxon>
        <taxon>asterids</taxon>
        <taxon>campanulids</taxon>
        <taxon>Asterales</taxon>
        <taxon>Asteraceae</taxon>
        <taxon>Asteroideae</taxon>
        <taxon>Anthemideae</taxon>
        <taxon>Anthemidinae</taxon>
        <taxon>Tanacetum</taxon>
    </lineage>
</organism>
<dbReference type="Proteomes" id="UP001151760">
    <property type="component" value="Unassembled WGS sequence"/>
</dbReference>
<evidence type="ECO:0000313" key="3">
    <source>
        <dbReference type="Proteomes" id="UP001151760"/>
    </source>
</evidence>
<evidence type="ECO:0000256" key="1">
    <source>
        <dbReference type="SAM" id="MobiDB-lite"/>
    </source>
</evidence>
<feature type="compositionally biased region" description="Basic and acidic residues" evidence="1">
    <location>
        <begin position="69"/>
        <end position="88"/>
    </location>
</feature>
<feature type="compositionally biased region" description="Basic and acidic residues" evidence="1">
    <location>
        <begin position="109"/>
        <end position="119"/>
    </location>
</feature>
<feature type="compositionally biased region" description="Basic residues" evidence="1">
    <location>
        <begin position="55"/>
        <end position="68"/>
    </location>
</feature>
<protein>
    <submittedName>
        <fullName evidence="2">Uncharacterized protein</fullName>
    </submittedName>
</protein>
<dbReference type="EMBL" id="BQNB010012295">
    <property type="protein sequence ID" value="GJT01760.1"/>
    <property type="molecule type" value="Genomic_DNA"/>
</dbReference>
<sequence>MYSCYSTAIFQQSLSPDMQSSLNRYIDPIQNQAKVVNLMNVIALLIYQLLVNKRKYEGKKHNSHKKKRKYEERKKHDSDKKKRKYEERKKHKSDMKKRKNHKSNMKKRKYEESSYNRSE</sequence>
<feature type="compositionally biased region" description="Basic residues" evidence="1">
    <location>
        <begin position="89"/>
        <end position="108"/>
    </location>
</feature>
<reference evidence="2" key="2">
    <citation type="submission" date="2022-01" db="EMBL/GenBank/DDBJ databases">
        <authorList>
            <person name="Yamashiro T."/>
            <person name="Shiraishi A."/>
            <person name="Satake H."/>
            <person name="Nakayama K."/>
        </authorList>
    </citation>
    <scope>NUCLEOTIDE SEQUENCE</scope>
</reference>
<comment type="caution">
    <text evidence="2">The sequence shown here is derived from an EMBL/GenBank/DDBJ whole genome shotgun (WGS) entry which is preliminary data.</text>
</comment>
<reference evidence="2" key="1">
    <citation type="journal article" date="2022" name="Int. J. Mol. Sci.">
        <title>Draft Genome of Tanacetum Coccineum: Genomic Comparison of Closely Related Tanacetum-Family Plants.</title>
        <authorList>
            <person name="Yamashiro T."/>
            <person name="Shiraishi A."/>
            <person name="Nakayama K."/>
            <person name="Satake H."/>
        </authorList>
    </citation>
    <scope>NUCLEOTIDE SEQUENCE</scope>
</reference>
<gene>
    <name evidence="2" type="ORF">Tco_0822929</name>
</gene>
<accession>A0ABQ5AGF9</accession>
<keyword evidence="3" id="KW-1185">Reference proteome</keyword>